<accession>A0ABX5PTT3</accession>
<dbReference type="RefSeq" id="WP_015364051.1">
    <property type="nucleotide sequence ID" value="NZ_QKZR01000016.1"/>
</dbReference>
<comment type="caution">
    <text evidence="1">The sequence shown here is derived from an EMBL/GenBank/DDBJ whole genome shotgun (WGS) entry which is preliminary data.</text>
</comment>
<sequence>MEHDRRSFIKAISLLSISLGLNPLELLANNVNGASIDQLELFEEVRRNVEEFNYVTQILNADPNLLQKNYNKLYKVSTKISDDKFRNYNQEKQIKKISRYERRIGRTKVSKEDIRNSLINNSTSDWVGAMNALSFGYSLTSTIFSGVACAASIAAVPYGAGVPAVATTCPVFLLNAGFTSFAGTQLVGNTNRANKALQHSSNHLVNLVKNNPSNKFLNSNDYTFKVGSINLSQDSNTFQLPTPGTTEAESDFQNFLREKLSNGGIILNEDSLKKFLEGYVEKVGKVQTELITEYIERSNKKKSVQQRELKEKVAFYQSLGRLTSVLFNSVFPPKEAEILSILTNVGFEYMATGIVLGPMGWGAVGIQIASVLLSSKNKTGEFQNYVLKALEQINFQLETINKKLDDIYYNQIEILVELHKISSKIDSLSYNVLKGLESISGELNDLSISIDQVQRNRYYIQLKTNNLNLKDELIDDSSIMTTKDVFNEIRSLRNAFSNHLSENYFTNYIDGNLDGNLLKKETYESFNYLTKVSLYDKVGLIPAAYNFSPEKIIVQSKKEIYHPLESYLACQNITSWLTLSKLNKKLSRQLIEEFEIYVTNSISLLNQYSNLEVIISKSQEYKSYHHSNIANLYKTLNDDESILFSNSNKKWLKNLSLTPESYFFKADPLIGNNIDFTDNKFDEVYFDVLLDFGLIKRIREIGTTPVNMAKRSVEKNEKLVGREIGNKVLEIEFGDLILNHKGNKGTIKDLKINYKKVAICKTEEQDADYLSFGSGITENSHWVYYSTPKTYSLKTNFFTNWKSIVKTHYIDKTNQDINIIIENFDSISFSDFAKVLILEYVNKKKNDLLKKAYDIHYKQNAQINGIGTSLLLLSQLNKTINSDSIYPFVIDYIDETYVDFDFERLFDKNYFFALTEKQENLKIKLEEISETFLLEIDSKTVKLNINSWKDYICLLIKHRIDLTISRSLNGCEKLKPNDAEPYLADSLNKLNWFKNNYLKLKN</sequence>
<dbReference type="EMBL" id="QKZR01000016">
    <property type="protein sequence ID" value="PZX36223.1"/>
    <property type="molecule type" value="Genomic_DNA"/>
</dbReference>
<keyword evidence="2" id="KW-1185">Reference proteome</keyword>
<evidence type="ECO:0008006" key="3">
    <source>
        <dbReference type="Google" id="ProtNLM"/>
    </source>
</evidence>
<gene>
    <name evidence="1" type="ORF">LX97_03478</name>
</gene>
<dbReference type="Proteomes" id="UP000248584">
    <property type="component" value="Unassembled WGS sequence"/>
</dbReference>
<proteinExistence type="predicted"/>
<evidence type="ECO:0000313" key="2">
    <source>
        <dbReference type="Proteomes" id="UP000248584"/>
    </source>
</evidence>
<evidence type="ECO:0000313" key="1">
    <source>
        <dbReference type="EMBL" id="PZX36223.1"/>
    </source>
</evidence>
<name>A0ABX5PTT3_9FLAO</name>
<reference evidence="1 2" key="1">
    <citation type="submission" date="2018-06" db="EMBL/GenBank/DDBJ databases">
        <title>Genomic Encyclopedia of Archaeal and Bacterial Type Strains, Phase II (KMG-II): from individual species to whole genera.</title>
        <authorList>
            <person name="Goeker M."/>
        </authorList>
    </citation>
    <scope>NUCLEOTIDE SEQUENCE [LARGE SCALE GENOMIC DNA]</scope>
    <source>
        <strain evidence="1 2">DSM 17205</strain>
    </source>
</reference>
<organism evidence="1 2">
    <name type="scientific">Nonlabens dokdonensis</name>
    <dbReference type="NCBI Taxonomy" id="328515"/>
    <lineage>
        <taxon>Bacteria</taxon>
        <taxon>Pseudomonadati</taxon>
        <taxon>Bacteroidota</taxon>
        <taxon>Flavobacteriia</taxon>
        <taxon>Flavobacteriales</taxon>
        <taxon>Flavobacteriaceae</taxon>
        <taxon>Nonlabens</taxon>
    </lineage>
</organism>
<protein>
    <recommendedName>
        <fullName evidence="3">Secreted protein</fullName>
    </recommendedName>
</protein>